<dbReference type="Proteomes" id="UP000630445">
    <property type="component" value="Unassembled WGS sequence"/>
</dbReference>
<evidence type="ECO:0000256" key="4">
    <source>
        <dbReference type="ARBA" id="ARBA00022833"/>
    </source>
</evidence>
<feature type="compositionally biased region" description="Acidic residues" evidence="10">
    <location>
        <begin position="668"/>
        <end position="682"/>
    </location>
</feature>
<dbReference type="EMBL" id="JACBAD010001731">
    <property type="protein sequence ID" value="KAF7136736.1"/>
    <property type="molecule type" value="Genomic_DNA"/>
</dbReference>
<evidence type="ECO:0000259" key="11">
    <source>
        <dbReference type="PROSITE" id="PS50808"/>
    </source>
</evidence>
<comment type="subcellular location">
    <subcellularLocation>
        <location evidence="1">Nucleus</location>
    </subcellularLocation>
</comment>
<reference evidence="12" key="1">
    <citation type="submission" date="2020-06" db="EMBL/GenBank/DDBJ databases">
        <title>Draft genome sequences of strains closely related to Aspergillus parafelis and Aspergillus hiratsukae.</title>
        <authorList>
            <person name="Dos Santos R.A.C."/>
            <person name="Rivero-Menendez O."/>
            <person name="Steenwyk J.L."/>
            <person name="Mead M.E."/>
            <person name="Goldman G.H."/>
            <person name="Alastruey-Izquierdo A."/>
            <person name="Rokas A."/>
        </authorList>
    </citation>
    <scope>NUCLEOTIDE SEQUENCE</scope>
    <source>
        <strain evidence="12">CNM-CM5793</strain>
    </source>
</reference>
<dbReference type="InterPro" id="IPR008906">
    <property type="entry name" value="HATC_C_dom"/>
</dbReference>
<name>A0A8H6PGT2_9EURO</name>
<gene>
    <name evidence="12" type="ORF">CNMCM5793_006205</name>
</gene>
<evidence type="ECO:0000256" key="8">
    <source>
        <dbReference type="ARBA" id="ARBA00023242"/>
    </source>
</evidence>
<evidence type="ECO:0000256" key="7">
    <source>
        <dbReference type="ARBA" id="ARBA00023163"/>
    </source>
</evidence>
<dbReference type="InterPro" id="IPR003656">
    <property type="entry name" value="Znf_BED"/>
</dbReference>
<dbReference type="PROSITE" id="PS50808">
    <property type="entry name" value="ZF_BED"/>
    <property type="match status" value="1"/>
</dbReference>
<keyword evidence="6" id="KW-0238">DNA-binding</keyword>
<evidence type="ECO:0000256" key="1">
    <source>
        <dbReference type="ARBA" id="ARBA00004123"/>
    </source>
</evidence>
<keyword evidence="2" id="KW-0479">Metal-binding</keyword>
<keyword evidence="5" id="KW-0805">Transcription regulation</keyword>
<dbReference type="PANTHER" id="PTHR46481:SF10">
    <property type="entry name" value="ZINC FINGER BED DOMAIN-CONTAINING PROTEIN 39"/>
    <property type="match status" value="1"/>
</dbReference>
<keyword evidence="3 9" id="KW-0863">Zinc-finger</keyword>
<dbReference type="OrthoDB" id="4508074at2759"/>
<evidence type="ECO:0000256" key="2">
    <source>
        <dbReference type="ARBA" id="ARBA00022723"/>
    </source>
</evidence>
<dbReference type="GO" id="GO:0005634">
    <property type="term" value="C:nucleus"/>
    <property type="evidence" value="ECO:0007669"/>
    <property type="project" value="UniProtKB-SubCell"/>
</dbReference>
<dbReference type="InterPro" id="IPR052035">
    <property type="entry name" value="ZnF_BED_domain_contain"/>
</dbReference>
<dbReference type="PANTHER" id="PTHR46481">
    <property type="entry name" value="ZINC FINGER BED DOMAIN-CONTAINING PROTEIN 4"/>
    <property type="match status" value="1"/>
</dbReference>
<dbReference type="SUPFAM" id="SSF53098">
    <property type="entry name" value="Ribonuclease H-like"/>
    <property type="match status" value="1"/>
</dbReference>
<dbReference type="GO" id="GO:0003677">
    <property type="term" value="F:DNA binding"/>
    <property type="evidence" value="ECO:0007669"/>
    <property type="project" value="UniProtKB-KW"/>
</dbReference>
<evidence type="ECO:0000256" key="9">
    <source>
        <dbReference type="PROSITE-ProRule" id="PRU00027"/>
    </source>
</evidence>
<evidence type="ECO:0000256" key="3">
    <source>
        <dbReference type="ARBA" id="ARBA00022771"/>
    </source>
</evidence>
<feature type="compositionally biased region" description="Basic and acidic residues" evidence="10">
    <location>
        <begin position="702"/>
        <end position="711"/>
    </location>
</feature>
<dbReference type="InterPro" id="IPR012337">
    <property type="entry name" value="RNaseH-like_sf"/>
</dbReference>
<dbReference type="GO" id="GO:0046983">
    <property type="term" value="F:protein dimerization activity"/>
    <property type="evidence" value="ECO:0007669"/>
    <property type="project" value="InterPro"/>
</dbReference>
<evidence type="ECO:0000256" key="5">
    <source>
        <dbReference type="ARBA" id="ARBA00023015"/>
    </source>
</evidence>
<dbReference type="Pfam" id="PF05699">
    <property type="entry name" value="Dimer_Tnp_hAT"/>
    <property type="match status" value="1"/>
</dbReference>
<keyword evidence="7" id="KW-0804">Transcription</keyword>
<dbReference type="GO" id="GO:0008270">
    <property type="term" value="F:zinc ion binding"/>
    <property type="evidence" value="ECO:0007669"/>
    <property type="project" value="UniProtKB-KW"/>
</dbReference>
<feature type="region of interest" description="Disordered" evidence="10">
    <location>
        <begin position="608"/>
        <end position="711"/>
    </location>
</feature>
<evidence type="ECO:0000313" key="13">
    <source>
        <dbReference type="Proteomes" id="UP000630445"/>
    </source>
</evidence>
<sequence>MALFTPATLRRVGPDRKKSYVLYEDMSKEEYVSWWIQTQYASIENQRKKIRWDGKRSSDAWKNFHQVAHHISGQPKVMCRRCGTVLPHPHEHSNGTNSMKRHYTGEKCRRAANNAAEQQSIQQSLAFAAQRGPHSTSVFSQEKWEREQVRFIVMSHLPFQVLAHQGLENLVNMAQLAPSQPVLLKPKTARRRLQAMVKEEHRKILSTLPPTAKVSIALDCWTSPFQQAFMAITGYFIDRDWNYREILLGFEPVYAVFINASPQRREAFLGLQAEDPKLVPIQDVRTRWNSTFLMLRRAKRLSSIFNLYCDQHGHPQFKLDKEEWRQIDYLLCITQPFYKFTTGLSKTKNVTIHNVFRVYRRLFDHLDTSICMLQRKRVSWKQVMIHALEAARDKLKFYYAKTEDVHGNLYAIGTILAPQHKLKFFSSKEWGNNPESRLRYKAYLERYMEPYQQQQPVSQSLPMSAVEQDDGDLDDILDDHIHPDTERVDSHDELQQYLEIRMFFTETFLFELTSITLATKNIAPLTFWRENQQQLPTLASVARDIFSIPATGAGVERLFNSARDICHYRRGSLNATTIQDIMMFRCISRFDIEEDAEELDDEALTWEEREEVNERSEAQLPQHTPDPISDEEEDDSVSLPAEPTVGIQMELPTHRAVGKRRLSRTSEQDNEDAPGAESDDDALPLPEQNTQIRTSGRQKRPRREDNEFTYY</sequence>
<evidence type="ECO:0000256" key="10">
    <source>
        <dbReference type="SAM" id="MobiDB-lite"/>
    </source>
</evidence>
<accession>A0A8H6PGT2</accession>
<evidence type="ECO:0000256" key="6">
    <source>
        <dbReference type="ARBA" id="ARBA00023125"/>
    </source>
</evidence>
<comment type="caution">
    <text evidence="12">The sequence shown here is derived from an EMBL/GenBank/DDBJ whole genome shotgun (WGS) entry which is preliminary data.</text>
</comment>
<dbReference type="AlphaFoldDB" id="A0A8H6PGT2"/>
<protein>
    <recommendedName>
        <fullName evidence="11">BED-type domain-containing protein</fullName>
    </recommendedName>
</protein>
<keyword evidence="13" id="KW-1185">Reference proteome</keyword>
<keyword evidence="4" id="KW-0862">Zinc</keyword>
<organism evidence="12 13">
    <name type="scientific">Aspergillus hiratsukae</name>
    <dbReference type="NCBI Taxonomy" id="1194566"/>
    <lineage>
        <taxon>Eukaryota</taxon>
        <taxon>Fungi</taxon>
        <taxon>Dikarya</taxon>
        <taxon>Ascomycota</taxon>
        <taxon>Pezizomycotina</taxon>
        <taxon>Eurotiomycetes</taxon>
        <taxon>Eurotiomycetidae</taxon>
        <taxon>Eurotiales</taxon>
        <taxon>Aspergillaceae</taxon>
        <taxon>Aspergillus</taxon>
        <taxon>Aspergillus subgen. Fumigati</taxon>
    </lineage>
</organism>
<evidence type="ECO:0000313" key="12">
    <source>
        <dbReference type="EMBL" id="KAF7136736.1"/>
    </source>
</evidence>
<proteinExistence type="predicted"/>
<keyword evidence="8" id="KW-0539">Nucleus</keyword>
<feature type="domain" description="BED-type" evidence="11">
    <location>
        <begin position="55"/>
        <end position="115"/>
    </location>
</feature>